<dbReference type="KEGG" id="pms:KNP414_03074"/>
<evidence type="ECO:0000313" key="11">
    <source>
        <dbReference type="Proteomes" id="UP000006620"/>
    </source>
</evidence>
<feature type="transmembrane region" description="Helical" evidence="7">
    <location>
        <begin position="167"/>
        <end position="190"/>
    </location>
</feature>
<dbReference type="HOGENOM" id="CLU_046113_1_2_9"/>
<evidence type="ECO:0000259" key="9">
    <source>
        <dbReference type="PROSITE" id="PS50928"/>
    </source>
</evidence>
<dbReference type="Proteomes" id="UP000006620">
    <property type="component" value="Chromosome"/>
</dbReference>
<keyword evidence="5 7" id="KW-1133">Transmembrane helix</keyword>
<keyword evidence="4 7" id="KW-0812">Transmembrane</keyword>
<keyword evidence="6 7" id="KW-0472">Membrane</keyword>
<feature type="transmembrane region" description="Helical" evidence="7">
    <location>
        <begin position="211"/>
        <end position="237"/>
    </location>
</feature>
<dbReference type="AlphaFoldDB" id="F8FAY9"/>
<reference evidence="10 11" key="2">
    <citation type="journal article" date="2013" name="Genome Announc.">
        <title>Genome Sequence of Growth-Improving Paenibacillus mucilaginosus Strain KNP414.</title>
        <authorList>
            <person name="Lu J.J."/>
            <person name="Wang J.F."/>
            <person name="Hu X.F."/>
        </authorList>
    </citation>
    <scope>NUCLEOTIDE SEQUENCE [LARGE SCALE GENOMIC DNA]</scope>
    <source>
        <strain evidence="10 11">KNP414</strain>
    </source>
</reference>
<dbReference type="FunFam" id="1.10.3720.10:FF:000003">
    <property type="entry name" value="Aliphatic sulfonate ABC transporter permease"/>
    <property type="match status" value="1"/>
</dbReference>
<dbReference type="RefSeq" id="WP_013916791.1">
    <property type="nucleotide sequence ID" value="NC_015690.1"/>
</dbReference>
<feature type="transmembrane region" description="Helical" evidence="7">
    <location>
        <begin position="257"/>
        <end position="274"/>
    </location>
</feature>
<keyword evidence="3" id="KW-1003">Cell membrane</keyword>
<dbReference type="Gene3D" id="1.10.3720.10">
    <property type="entry name" value="MetI-like"/>
    <property type="match status" value="1"/>
</dbReference>
<evidence type="ECO:0000256" key="3">
    <source>
        <dbReference type="ARBA" id="ARBA00022475"/>
    </source>
</evidence>
<dbReference type="CDD" id="cd06261">
    <property type="entry name" value="TM_PBP2"/>
    <property type="match status" value="1"/>
</dbReference>
<evidence type="ECO:0000313" key="10">
    <source>
        <dbReference type="EMBL" id="AEI41632.1"/>
    </source>
</evidence>
<organism evidence="10 11">
    <name type="scientific">Paenibacillus mucilaginosus (strain KNP414)</name>
    <dbReference type="NCBI Taxonomy" id="1036673"/>
    <lineage>
        <taxon>Bacteria</taxon>
        <taxon>Bacillati</taxon>
        <taxon>Bacillota</taxon>
        <taxon>Bacilli</taxon>
        <taxon>Bacillales</taxon>
        <taxon>Paenibacillaceae</taxon>
        <taxon>Paenibacillus</taxon>
    </lineage>
</organism>
<dbReference type="InterPro" id="IPR035906">
    <property type="entry name" value="MetI-like_sf"/>
</dbReference>
<keyword evidence="2 7" id="KW-0813">Transport</keyword>
<feature type="transmembrane region" description="Helical" evidence="7">
    <location>
        <begin position="141"/>
        <end position="161"/>
    </location>
</feature>
<accession>F8FAY9</accession>
<feature type="transmembrane region" description="Helical" evidence="7">
    <location>
        <begin position="105"/>
        <end position="129"/>
    </location>
</feature>
<evidence type="ECO:0000256" key="4">
    <source>
        <dbReference type="ARBA" id="ARBA00022692"/>
    </source>
</evidence>
<feature type="compositionally biased region" description="Polar residues" evidence="8">
    <location>
        <begin position="22"/>
        <end position="31"/>
    </location>
</feature>
<reference evidence="11" key="1">
    <citation type="submission" date="2011-06" db="EMBL/GenBank/DDBJ databases">
        <title>Complete genome sequence of Paenibacillus mucilaginosus KNP414.</title>
        <authorList>
            <person name="Wang J."/>
            <person name="Hu S."/>
            <person name="Hu X."/>
            <person name="Zhang B."/>
            <person name="Dong D."/>
            <person name="Zhang S."/>
            <person name="Zhao K."/>
            <person name="Wu D."/>
        </authorList>
    </citation>
    <scope>NUCLEOTIDE SEQUENCE [LARGE SCALE GENOMIC DNA]</scope>
    <source>
        <strain evidence="11">KNP414</strain>
    </source>
</reference>
<dbReference type="PANTHER" id="PTHR30151">
    <property type="entry name" value="ALKANE SULFONATE ABC TRANSPORTER-RELATED, MEMBRANE SUBUNIT"/>
    <property type="match status" value="1"/>
</dbReference>
<dbReference type="PATRIC" id="fig|1036673.3.peg.2821"/>
<feature type="region of interest" description="Disordered" evidence="8">
    <location>
        <begin position="1"/>
        <end position="35"/>
    </location>
</feature>
<evidence type="ECO:0000256" key="7">
    <source>
        <dbReference type="RuleBase" id="RU363032"/>
    </source>
</evidence>
<dbReference type="InterPro" id="IPR000515">
    <property type="entry name" value="MetI-like"/>
</dbReference>
<name>F8FAY9_PAEMK</name>
<evidence type="ECO:0000256" key="6">
    <source>
        <dbReference type="ARBA" id="ARBA00023136"/>
    </source>
</evidence>
<protein>
    <submittedName>
        <fullName evidence="10">SsuC2</fullName>
    </submittedName>
</protein>
<feature type="domain" description="ABC transmembrane type-1" evidence="9">
    <location>
        <begin position="101"/>
        <end position="281"/>
    </location>
</feature>
<evidence type="ECO:0000256" key="1">
    <source>
        <dbReference type="ARBA" id="ARBA00004651"/>
    </source>
</evidence>
<sequence length="297" mass="32211">MSQTEAVRSPGGVIVQEGGSGRQTPAPSQPSAKYEDRVKSQKRRELWNAIWRGSVLPVTILAVWQLLGSFGVVSETILPTPAAIVQAFWELLVSGELLGHLEISLWRAAVGFAVGGTLGLLLGLAAGLFRGVEQSVDPSIQMLRTVPHLAVTPLFILWFGFGEFSKILLIAKGAFFPLYVQTFLGIRSVDSKLFDVARVLEFSRLQQVTKLVLPAALPNILLGLRLSIGVAWLGLVVAELMGSSEGVGYLILDARQFSQTAVVFVGIVIFATVGKGSDSLVRLLEKRLLKWRDSYKG</sequence>
<dbReference type="Pfam" id="PF00528">
    <property type="entry name" value="BPD_transp_1"/>
    <property type="match status" value="1"/>
</dbReference>
<dbReference type="GO" id="GO:0005886">
    <property type="term" value="C:plasma membrane"/>
    <property type="evidence" value="ECO:0007669"/>
    <property type="project" value="UniProtKB-SubCell"/>
</dbReference>
<comment type="similarity">
    <text evidence="7">Belongs to the binding-protein-dependent transport system permease family.</text>
</comment>
<dbReference type="PROSITE" id="PS50928">
    <property type="entry name" value="ABC_TM1"/>
    <property type="match status" value="1"/>
</dbReference>
<evidence type="ECO:0000256" key="8">
    <source>
        <dbReference type="SAM" id="MobiDB-lite"/>
    </source>
</evidence>
<evidence type="ECO:0000256" key="2">
    <source>
        <dbReference type="ARBA" id="ARBA00022448"/>
    </source>
</evidence>
<dbReference type="PANTHER" id="PTHR30151:SF38">
    <property type="entry name" value="ALIPHATIC SULFONATES TRANSPORT PERMEASE PROTEIN SSUC-RELATED"/>
    <property type="match status" value="1"/>
</dbReference>
<comment type="subcellular location">
    <subcellularLocation>
        <location evidence="1 7">Cell membrane</location>
        <topology evidence="1 7">Multi-pass membrane protein</topology>
    </subcellularLocation>
</comment>
<proteinExistence type="inferred from homology"/>
<dbReference type="GO" id="GO:0042918">
    <property type="term" value="P:alkanesulfonate transmembrane transport"/>
    <property type="evidence" value="ECO:0007669"/>
    <property type="project" value="UniProtKB-ARBA"/>
</dbReference>
<dbReference type="SUPFAM" id="SSF161098">
    <property type="entry name" value="MetI-like"/>
    <property type="match status" value="1"/>
</dbReference>
<dbReference type="EMBL" id="CP002869">
    <property type="protein sequence ID" value="AEI41632.1"/>
    <property type="molecule type" value="Genomic_DNA"/>
</dbReference>
<evidence type="ECO:0000256" key="5">
    <source>
        <dbReference type="ARBA" id="ARBA00022989"/>
    </source>
</evidence>
<gene>
    <name evidence="10" type="primary">ssuC2</name>
    <name evidence="10" type="ordered locus">KNP414_03074</name>
</gene>
<feature type="transmembrane region" description="Helical" evidence="7">
    <location>
        <begin position="49"/>
        <end position="67"/>
    </location>
</feature>